<organism evidence="2 3">
    <name type="scientific">Rahnella woolbedingensis</name>
    <dbReference type="NCBI Taxonomy" id="1510574"/>
    <lineage>
        <taxon>Bacteria</taxon>
        <taxon>Pseudomonadati</taxon>
        <taxon>Pseudomonadota</taxon>
        <taxon>Gammaproteobacteria</taxon>
        <taxon>Enterobacterales</taxon>
        <taxon>Yersiniaceae</taxon>
        <taxon>Rahnella</taxon>
    </lineage>
</organism>
<proteinExistence type="predicted"/>
<accession>A0A419N4N3</accession>
<dbReference type="SMART" id="SM00530">
    <property type="entry name" value="HTH_XRE"/>
    <property type="match status" value="1"/>
</dbReference>
<comment type="caution">
    <text evidence="2">The sequence shown here is derived from an EMBL/GenBank/DDBJ whole genome shotgun (WGS) entry which is preliminary data.</text>
</comment>
<dbReference type="InterPro" id="IPR001387">
    <property type="entry name" value="Cro/C1-type_HTH"/>
</dbReference>
<sequence length="100" mass="11202">MKDDDNNYELIPFSVVKAEAMKDPEFVAAYAAHKMHKKMVADLKAMRIAESLTQEDIAKRTGMKKQNISRFENGVACPTLNTVSRYAVALGGTFEFKKLS</sequence>
<evidence type="ECO:0000313" key="3">
    <source>
        <dbReference type="Proteomes" id="UP000284908"/>
    </source>
</evidence>
<dbReference type="EMBL" id="RAHH01000026">
    <property type="protein sequence ID" value="RJT40146.1"/>
    <property type="molecule type" value="Genomic_DNA"/>
</dbReference>
<dbReference type="Gene3D" id="1.10.260.40">
    <property type="entry name" value="lambda repressor-like DNA-binding domains"/>
    <property type="match status" value="1"/>
</dbReference>
<evidence type="ECO:0000313" key="2">
    <source>
        <dbReference type="EMBL" id="RJT40146.1"/>
    </source>
</evidence>
<dbReference type="PROSITE" id="PS50943">
    <property type="entry name" value="HTH_CROC1"/>
    <property type="match status" value="1"/>
</dbReference>
<dbReference type="Pfam" id="PF01381">
    <property type="entry name" value="HTH_3"/>
    <property type="match status" value="1"/>
</dbReference>
<dbReference type="CDD" id="cd00093">
    <property type="entry name" value="HTH_XRE"/>
    <property type="match status" value="1"/>
</dbReference>
<keyword evidence="3" id="KW-1185">Reference proteome</keyword>
<dbReference type="InterPro" id="IPR010982">
    <property type="entry name" value="Lambda_DNA-bd_dom_sf"/>
</dbReference>
<reference evidence="2 3" key="1">
    <citation type="submission" date="2018-09" db="EMBL/GenBank/DDBJ databases">
        <authorList>
            <person name="Le Fleche-Mateos A."/>
        </authorList>
    </citation>
    <scope>NUCLEOTIDE SEQUENCE [LARGE SCALE GENOMIC DNA]</scope>
    <source>
        <strain evidence="2 3">DSM 27399</strain>
    </source>
</reference>
<dbReference type="AlphaFoldDB" id="A0A419N4N3"/>
<dbReference type="RefSeq" id="WP_120134322.1">
    <property type="nucleotide sequence ID" value="NZ_RAHH01000026.1"/>
</dbReference>
<dbReference type="SUPFAM" id="SSF47413">
    <property type="entry name" value="lambda repressor-like DNA-binding domains"/>
    <property type="match status" value="1"/>
</dbReference>
<dbReference type="Proteomes" id="UP000284908">
    <property type="component" value="Unassembled WGS sequence"/>
</dbReference>
<dbReference type="OrthoDB" id="6891141at2"/>
<protein>
    <submittedName>
        <fullName evidence="2">XRE family transcriptional regulator</fullName>
    </submittedName>
</protein>
<feature type="domain" description="HTH cro/C1-type" evidence="1">
    <location>
        <begin position="43"/>
        <end position="97"/>
    </location>
</feature>
<name>A0A419N4N3_9GAMM</name>
<gene>
    <name evidence="2" type="ORF">D6C13_19470</name>
</gene>
<dbReference type="GO" id="GO:0003677">
    <property type="term" value="F:DNA binding"/>
    <property type="evidence" value="ECO:0007669"/>
    <property type="project" value="InterPro"/>
</dbReference>
<evidence type="ECO:0000259" key="1">
    <source>
        <dbReference type="PROSITE" id="PS50943"/>
    </source>
</evidence>